<evidence type="ECO:0000256" key="3">
    <source>
        <dbReference type="ARBA" id="ARBA00013208"/>
    </source>
</evidence>
<dbReference type="AlphaFoldDB" id="A0A9X3EJK5"/>
<evidence type="ECO:0000256" key="5">
    <source>
        <dbReference type="ARBA" id="ARBA00022801"/>
    </source>
</evidence>
<dbReference type="Pfam" id="PF10502">
    <property type="entry name" value="Peptidase_S26"/>
    <property type="match status" value="1"/>
</dbReference>
<reference evidence="9" key="1">
    <citation type="submission" date="2022-11" db="EMBL/GenBank/DDBJ databases">
        <title>Parathalassolutuus dongxingensis gen. nov., sp. nov., a novel member of family Oceanospirillaceae isolated from a coastal shrimp pond in Guangxi, China.</title>
        <authorList>
            <person name="Chen H."/>
        </authorList>
    </citation>
    <scope>NUCLEOTIDE SEQUENCE</scope>
    <source>
        <strain evidence="9">G-43</strain>
    </source>
</reference>
<dbReference type="InterPro" id="IPR019758">
    <property type="entry name" value="Pept_S26A_signal_pept_1_CS"/>
</dbReference>
<evidence type="ECO:0000256" key="1">
    <source>
        <dbReference type="ARBA" id="ARBA00000677"/>
    </source>
</evidence>
<dbReference type="GO" id="GO:0009003">
    <property type="term" value="F:signal peptidase activity"/>
    <property type="evidence" value="ECO:0007669"/>
    <property type="project" value="UniProtKB-EC"/>
</dbReference>
<dbReference type="SUPFAM" id="SSF51306">
    <property type="entry name" value="LexA/Signal peptidase"/>
    <property type="match status" value="1"/>
</dbReference>
<gene>
    <name evidence="9" type="primary">lepB</name>
    <name evidence="9" type="ORF">OUO13_00850</name>
</gene>
<evidence type="ECO:0000256" key="4">
    <source>
        <dbReference type="ARBA" id="ARBA00019232"/>
    </source>
</evidence>
<organism evidence="9 10">
    <name type="scientific">Parathalassolituus penaei</name>
    <dbReference type="NCBI Taxonomy" id="2997323"/>
    <lineage>
        <taxon>Bacteria</taxon>
        <taxon>Pseudomonadati</taxon>
        <taxon>Pseudomonadota</taxon>
        <taxon>Gammaproteobacteria</taxon>
        <taxon>Oceanospirillales</taxon>
        <taxon>Oceanospirillaceae</taxon>
        <taxon>Parathalassolituus</taxon>
    </lineage>
</organism>
<dbReference type="GO" id="GO:0004252">
    <property type="term" value="F:serine-type endopeptidase activity"/>
    <property type="evidence" value="ECO:0007669"/>
    <property type="project" value="InterPro"/>
</dbReference>
<dbReference type="InterPro" id="IPR019757">
    <property type="entry name" value="Pept_S26A_signal_pept_1_Lys-AS"/>
</dbReference>
<sequence length="265" mass="29155">MDFPLVLMVATLVTGLVALVDKLWLAPRRLAAAGLTVNDGSVAEPMLVEQSKSFFPVLALVFVLRSFVAEPFQIPSASMEPGLIEGDFILVNKFAYGLRMPVFGNTLVPIGTPQRGDVMVFFPPNDARYFIKRVIGLPGDRIEYHGGRLTVNGKAIETTELGGEPSFAPVKFLATEKLDNAEATVQWVVRSDMFGNVGVSAGPDYNDVVPEGHYFMMGDNRGNSSDSRVWGFVPEKNIVGKAVAVWMHWKGWNSVPSLDRNHWIK</sequence>
<protein>
    <recommendedName>
        <fullName evidence="4 7">Signal peptidase I</fullName>
        <ecNumber evidence="3 7">3.4.21.89</ecNumber>
    </recommendedName>
</protein>
<evidence type="ECO:0000256" key="7">
    <source>
        <dbReference type="RuleBase" id="RU362042"/>
    </source>
</evidence>
<dbReference type="InterPro" id="IPR000223">
    <property type="entry name" value="Pept_S26A_signal_pept_1"/>
</dbReference>
<dbReference type="PANTHER" id="PTHR43390">
    <property type="entry name" value="SIGNAL PEPTIDASE I"/>
    <property type="match status" value="1"/>
</dbReference>
<dbReference type="Gene3D" id="2.10.109.10">
    <property type="entry name" value="Umud Fragment, subunit A"/>
    <property type="match status" value="1"/>
</dbReference>
<feature type="domain" description="Peptidase S26" evidence="8">
    <location>
        <begin position="49"/>
        <end position="246"/>
    </location>
</feature>
<comment type="catalytic activity">
    <reaction evidence="1 7">
        <text>Cleavage of hydrophobic, N-terminal signal or leader sequences from secreted and periplasmic proteins.</text>
        <dbReference type="EC" id="3.4.21.89"/>
    </reaction>
</comment>
<dbReference type="InterPro" id="IPR036286">
    <property type="entry name" value="LexA/Signal_pep-like_sf"/>
</dbReference>
<keyword evidence="7" id="KW-0645">Protease</keyword>
<comment type="similarity">
    <text evidence="2 7">Belongs to the peptidase S26 family.</text>
</comment>
<dbReference type="InterPro" id="IPR019533">
    <property type="entry name" value="Peptidase_S26"/>
</dbReference>
<dbReference type="PRINTS" id="PR00727">
    <property type="entry name" value="LEADERPTASE"/>
</dbReference>
<accession>A0A9X3EJK5</accession>
<dbReference type="EMBL" id="JAPNOA010000005">
    <property type="protein sequence ID" value="MCY0963733.1"/>
    <property type="molecule type" value="Genomic_DNA"/>
</dbReference>
<evidence type="ECO:0000256" key="2">
    <source>
        <dbReference type="ARBA" id="ARBA00009370"/>
    </source>
</evidence>
<dbReference type="PANTHER" id="PTHR43390:SF1">
    <property type="entry name" value="CHLOROPLAST PROCESSING PEPTIDASE"/>
    <property type="match status" value="1"/>
</dbReference>
<dbReference type="PROSITE" id="PS00760">
    <property type="entry name" value="SPASE_I_2"/>
    <property type="match status" value="1"/>
</dbReference>
<dbReference type="PROSITE" id="PS00761">
    <property type="entry name" value="SPASE_I_3"/>
    <property type="match status" value="1"/>
</dbReference>
<feature type="active site" evidence="6">
    <location>
        <position position="132"/>
    </location>
</feature>
<dbReference type="RefSeq" id="WP_283171997.1">
    <property type="nucleotide sequence ID" value="NZ_JAPNOA010000005.1"/>
</dbReference>
<dbReference type="NCBIfam" id="TIGR02227">
    <property type="entry name" value="sigpep_I_bact"/>
    <property type="match status" value="1"/>
</dbReference>
<evidence type="ECO:0000259" key="8">
    <source>
        <dbReference type="Pfam" id="PF10502"/>
    </source>
</evidence>
<comment type="subcellular location">
    <subcellularLocation>
        <location evidence="7">Membrane</location>
        <topology evidence="7">Multi-pass membrane protein</topology>
    </subcellularLocation>
</comment>
<comment type="caution">
    <text evidence="9">The sequence shown here is derived from an EMBL/GenBank/DDBJ whole genome shotgun (WGS) entry which is preliminary data.</text>
</comment>
<name>A0A9X3EJK5_9GAMM</name>
<evidence type="ECO:0000256" key="6">
    <source>
        <dbReference type="PIRSR" id="PIRSR600223-1"/>
    </source>
</evidence>
<dbReference type="GO" id="GO:0016020">
    <property type="term" value="C:membrane"/>
    <property type="evidence" value="ECO:0007669"/>
    <property type="project" value="UniProtKB-SubCell"/>
</dbReference>
<feature type="active site" evidence="6">
    <location>
        <position position="78"/>
    </location>
</feature>
<evidence type="ECO:0000313" key="10">
    <source>
        <dbReference type="Proteomes" id="UP001150830"/>
    </source>
</evidence>
<dbReference type="Proteomes" id="UP001150830">
    <property type="component" value="Unassembled WGS sequence"/>
</dbReference>
<keyword evidence="10" id="KW-1185">Reference proteome</keyword>
<keyword evidence="5 7" id="KW-0378">Hydrolase</keyword>
<dbReference type="GO" id="GO:0006465">
    <property type="term" value="P:signal peptide processing"/>
    <property type="evidence" value="ECO:0007669"/>
    <property type="project" value="InterPro"/>
</dbReference>
<evidence type="ECO:0000313" key="9">
    <source>
        <dbReference type="EMBL" id="MCY0963733.1"/>
    </source>
</evidence>
<dbReference type="EC" id="3.4.21.89" evidence="3 7"/>
<dbReference type="CDD" id="cd06530">
    <property type="entry name" value="S26_SPase_I"/>
    <property type="match status" value="1"/>
</dbReference>
<proteinExistence type="inferred from homology"/>